<protein>
    <submittedName>
        <fullName evidence="1">Mechanosensitive ion channel protein</fullName>
    </submittedName>
</protein>
<keyword evidence="2" id="KW-1185">Reference proteome</keyword>
<evidence type="ECO:0000313" key="2">
    <source>
        <dbReference type="Proteomes" id="UP000829398"/>
    </source>
</evidence>
<organism evidence="1 2">
    <name type="scientific">Citrus sinensis</name>
    <name type="common">Sweet orange</name>
    <name type="synonym">Citrus aurantium var. sinensis</name>
    <dbReference type="NCBI Taxonomy" id="2711"/>
    <lineage>
        <taxon>Eukaryota</taxon>
        <taxon>Viridiplantae</taxon>
        <taxon>Streptophyta</taxon>
        <taxon>Embryophyta</taxon>
        <taxon>Tracheophyta</taxon>
        <taxon>Spermatophyta</taxon>
        <taxon>Magnoliopsida</taxon>
        <taxon>eudicotyledons</taxon>
        <taxon>Gunneridae</taxon>
        <taxon>Pentapetalae</taxon>
        <taxon>rosids</taxon>
        <taxon>malvids</taxon>
        <taxon>Sapindales</taxon>
        <taxon>Rutaceae</taxon>
        <taxon>Aurantioideae</taxon>
        <taxon>Citrus</taxon>
    </lineage>
</organism>
<name>A0ACB8LDN2_CITSI</name>
<reference evidence="2" key="1">
    <citation type="journal article" date="2023" name="Hortic. Res.">
        <title>A chromosome-level phased genome enabling allele-level studies in sweet orange: a case study on citrus Huanglongbing tolerance.</title>
        <authorList>
            <person name="Wu B."/>
            <person name="Yu Q."/>
            <person name="Deng Z."/>
            <person name="Duan Y."/>
            <person name="Luo F."/>
            <person name="Gmitter F. Jr."/>
        </authorList>
    </citation>
    <scope>NUCLEOTIDE SEQUENCE [LARGE SCALE GENOMIC DNA]</scope>
    <source>
        <strain evidence="2">cv. Valencia</strain>
    </source>
</reference>
<comment type="caution">
    <text evidence="1">The sequence shown here is derived from an EMBL/GenBank/DDBJ whole genome shotgun (WGS) entry which is preliminary data.</text>
</comment>
<gene>
    <name evidence="1" type="ORF">KPL71_012609</name>
</gene>
<proteinExistence type="predicted"/>
<evidence type="ECO:0000313" key="1">
    <source>
        <dbReference type="EMBL" id="KAH9771160.1"/>
    </source>
</evidence>
<dbReference type="EMBL" id="CM039173">
    <property type="protein sequence ID" value="KAH9771160.1"/>
    <property type="molecule type" value="Genomic_DNA"/>
</dbReference>
<sequence>MNHLSPEVQGSEAETTTNNINPMPSQTTPKTNKTVRGLSFSKPKARFAEPNHLLPPKTIIESDEHQPLNPHEGPSSSSDDDDEWFENIGGDIDDDTQAKYRKRKERKINKRALIEWTLFLIIMTCLVCSLTLRSLQHKLQWGLELWKWCLMILVLFCGRLVSGWVVGFLVFLIERNFMLREKVLYFVYGLRKSFQNCAWLGFALVSWMILFPNVHKHNPVLKKIFRALVAVLIGATIWLLKIVLVKVLASSFHVTTFFDRMKESVFHHFILDALSGPPLDETEMEKPPLNGFHASKSLPARLRNRDVIGRTVSKKFGSRRIDMERLKRLSLHRRATAWSVKRLVKYVRSSGLSTISKTVDEFEAAESEINSEWEARTTAQRIFKHVAKHGAKYIEEQDLLRFLKREEVHTIFPLFEGALETGRISKSSFRNWVVYAYVERKALAHSLNDTKTAVQQLHKLASAIVSVIIIVVSLLVMGLATTKVVFVVTSQLLLVGFMFQNTCKTTFESIIFVFVMHPFDVGDRCVIDGVQMIVEEMNILTTIFLRYDMEKIYYPNSVLITKPISNFRRSPDMGDSVDFTIDVSTSVDAINALKKAIQAYIESKPKYWNPKHTVLFKEIENVDKMKMAVCVSHTMNHQNYGEKSSRRSELVFELKKIFENLGIKYHLLPQEQLHKLASAIVSMIMIVVSLLVMGLATAQVVFIVTSQLLFVGFMFQNTYKTTFESIIFVFFMHPFDVGDRCVIDGVKINKLGLPI</sequence>
<accession>A0ACB8LDN2</accession>
<dbReference type="Proteomes" id="UP000829398">
    <property type="component" value="Chromosome 4"/>
</dbReference>